<evidence type="ECO:0000256" key="1">
    <source>
        <dbReference type="SAM" id="MobiDB-lite"/>
    </source>
</evidence>
<keyword evidence="3" id="KW-1185">Reference proteome</keyword>
<proteinExistence type="predicted"/>
<sequence>MSDFRFAVGPLMIKAIIKTKHLQHPYCGGGLWQTTRKQKAGRSCLTSSKDTGKRRQKRGGKSSFFLYQGTHY</sequence>
<reference evidence="2" key="1">
    <citation type="journal article" date="2014" name="Int. J. Syst. Evol. Microbiol.">
        <title>Complete genome sequence of Corynebacterium casei LMG S-19264T (=DSM 44701T), isolated from a smear-ripened cheese.</title>
        <authorList>
            <consortium name="US DOE Joint Genome Institute (JGI-PGF)"/>
            <person name="Walter F."/>
            <person name="Albersmeier A."/>
            <person name="Kalinowski J."/>
            <person name="Ruckert C."/>
        </authorList>
    </citation>
    <scope>NUCLEOTIDE SEQUENCE</scope>
    <source>
        <strain evidence="2">KCTC 22164</strain>
    </source>
</reference>
<evidence type="ECO:0000313" key="2">
    <source>
        <dbReference type="EMBL" id="GGW93502.1"/>
    </source>
</evidence>
<organism evidence="2 3">
    <name type="scientific">Alteromonas halophila</name>
    <dbReference type="NCBI Taxonomy" id="516698"/>
    <lineage>
        <taxon>Bacteria</taxon>
        <taxon>Pseudomonadati</taxon>
        <taxon>Pseudomonadota</taxon>
        <taxon>Gammaproteobacteria</taxon>
        <taxon>Alteromonadales</taxon>
        <taxon>Alteromonadaceae</taxon>
        <taxon>Alteromonas/Salinimonas group</taxon>
        <taxon>Alteromonas</taxon>
    </lineage>
</organism>
<dbReference type="EMBL" id="BMXP01000009">
    <property type="protein sequence ID" value="GGW93502.1"/>
    <property type="molecule type" value="Genomic_DNA"/>
</dbReference>
<name>A0A918N0I9_9ALTE</name>
<gene>
    <name evidence="2" type="ORF">GCM10007391_29850</name>
</gene>
<reference evidence="2" key="2">
    <citation type="submission" date="2020-09" db="EMBL/GenBank/DDBJ databases">
        <authorList>
            <person name="Sun Q."/>
            <person name="Kim S."/>
        </authorList>
    </citation>
    <scope>NUCLEOTIDE SEQUENCE</scope>
    <source>
        <strain evidence="2">KCTC 22164</strain>
    </source>
</reference>
<evidence type="ECO:0000313" key="3">
    <source>
        <dbReference type="Proteomes" id="UP000631300"/>
    </source>
</evidence>
<dbReference type="Proteomes" id="UP000631300">
    <property type="component" value="Unassembled WGS sequence"/>
</dbReference>
<dbReference type="AlphaFoldDB" id="A0A918N0I9"/>
<comment type="caution">
    <text evidence="2">The sequence shown here is derived from an EMBL/GenBank/DDBJ whole genome shotgun (WGS) entry which is preliminary data.</text>
</comment>
<protein>
    <submittedName>
        <fullName evidence="2">Uncharacterized protein</fullName>
    </submittedName>
</protein>
<feature type="region of interest" description="Disordered" evidence="1">
    <location>
        <begin position="42"/>
        <end position="63"/>
    </location>
</feature>
<accession>A0A918N0I9</accession>